<organism evidence="10 11">
    <name type="scientific">Zoogloea oleivorans</name>
    <dbReference type="NCBI Taxonomy" id="1552750"/>
    <lineage>
        <taxon>Bacteria</taxon>
        <taxon>Pseudomonadati</taxon>
        <taxon>Pseudomonadota</taxon>
        <taxon>Betaproteobacteria</taxon>
        <taxon>Rhodocyclales</taxon>
        <taxon>Zoogloeaceae</taxon>
        <taxon>Zoogloea</taxon>
    </lineage>
</organism>
<feature type="chain" id="PRO_5025622467" evidence="9">
    <location>
        <begin position="20"/>
        <end position="425"/>
    </location>
</feature>
<proteinExistence type="inferred from homology"/>
<accession>A0A6C2CN93</accession>
<keyword evidence="9" id="KW-0732">Signal</keyword>
<evidence type="ECO:0000256" key="8">
    <source>
        <dbReference type="SAM" id="Coils"/>
    </source>
</evidence>
<feature type="signal peptide" evidence="9">
    <location>
        <begin position="1"/>
        <end position="19"/>
    </location>
</feature>
<keyword evidence="7" id="KW-0998">Cell outer membrane</keyword>
<dbReference type="GO" id="GO:0009279">
    <property type="term" value="C:cell outer membrane"/>
    <property type="evidence" value="ECO:0007669"/>
    <property type="project" value="UniProtKB-SubCell"/>
</dbReference>
<dbReference type="RefSeq" id="WP_148580260.1">
    <property type="nucleotide sequence ID" value="NZ_JAVEUW010000027.1"/>
</dbReference>
<dbReference type="GO" id="GO:0015562">
    <property type="term" value="F:efflux transmembrane transporter activity"/>
    <property type="evidence" value="ECO:0007669"/>
    <property type="project" value="InterPro"/>
</dbReference>
<evidence type="ECO:0000313" key="10">
    <source>
        <dbReference type="EMBL" id="TYC54843.1"/>
    </source>
</evidence>
<evidence type="ECO:0000256" key="9">
    <source>
        <dbReference type="SAM" id="SignalP"/>
    </source>
</evidence>
<evidence type="ECO:0000313" key="11">
    <source>
        <dbReference type="Proteomes" id="UP000389128"/>
    </source>
</evidence>
<dbReference type="SUPFAM" id="SSF56954">
    <property type="entry name" value="Outer membrane efflux proteins (OEP)"/>
    <property type="match status" value="1"/>
</dbReference>
<evidence type="ECO:0000256" key="3">
    <source>
        <dbReference type="ARBA" id="ARBA00022448"/>
    </source>
</evidence>
<evidence type="ECO:0000256" key="1">
    <source>
        <dbReference type="ARBA" id="ARBA00004442"/>
    </source>
</evidence>
<dbReference type="GO" id="GO:0015288">
    <property type="term" value="F:porin activity"/>
    <property type="evidence" value="ECO:0007669"/>
    <property type="project" value="TreeGrafter"/>
</dbReference>
<evidence type="ECO:0000256" key="6">
    <source>
        <dbReference type="ARBA" id="ARBA00023136"/>
    </source>
</evidence>
<dbReference type="Proteomes" id="UP000389128">
    <property type="component" value="Unassembled WGS sequence"/>
</dbReference>
<keyword evidence="8" id="KW-0175">Coiled coil</keyword>
<evidence type="ECO:0000256" key="4">
    <source>
        <dbReference type="ARBA" id="ARBA00022452"/>
    </source>
</evidence>
<dbReference type="InterPro" id="IPR003423">
    <property type="entry name" value="OMP_efflux"/>
</dbReference>
<keyword evidence="11" id="KW-1185">Reference proteome</keyword>
<comment type="similarity">
    <text evidence="2">Belongs to the outer membrane factor (OMF) (TC 1.B.17) family.</text>
</comment>
<dbReference type="OrthoDB" id="7616984at2"/>
<keyword evidence="3" id="KW-0813">Transport</keyword>
<evidence type="ECO:0000256" key="2">
    <source>
        <dbReference type="ARBA" id="ARBA00007613"/>
    </source>
</evidence>
<keyword evidence="4" id="KW-1134">Transmembrane beta strand</keyword>
<dbReference type="Gene3D" id="1.20.1600.10">
    <property type="entry name" value="Outer membrane efflux proteins (OEP)"/>
    <property type="match status" value="1"/>
</dbReference>
<reference evidence="10 11" key="1">
    <citation type="submission" date="2019-01" db="EMBL/GenBank/DDBJ databases">
        <title>Zoogloea oleivorans genome sequencing and assembly.</title>
        <authorList>
            <person name="Tancsics A."/>
            <person name="Farkas M."/>
            <person name="Kriszt B."/>
            <person name="Maroti G."/>
            <person name="Horvath B."/>
        </authorList>
    </citation>
    <scope>NUCLEOTIDE SEQUENCE [LARGE SCALE GENOMIC DNA]</scope>
    <source>
        <strain evidence="10 11">Buc</strain>
    </source>
</reference>
<keyword evidence="6" id="KW-0472">Membrane</keyword>
<dbReference type="EMBL" id="SDKK01000016">
    <property type="protein sequence ID" value="TYC54843.1"/>
    <property type="molecule type" value="Genomic_DNA"/>
</dbReference>
<keyword evidence="5" id="KW-0812">Transmembrane</keyword>
<dbReference type="GO" id="GO:1990281">
    <property type="term" value="C:efflux pump complex"/>
    <property type="evidence" value="ECO:0007669"/>
    <property type="project" value="TreeGrafter"/>
</dbReference>
<gene>
    <name evidence="10" type="ORF">ETQ85_16900</name>
</gene>
<evidence type="ECO:0000256" key="7">
    <source>
        <dbReference type="ARBA" id="ARBA00023237"/>
    </source>
</evidence>
<dbReference type="Pfam" id="PF02321">
    <property type="entry name" value="OEP"/>
    <property type="match status" value="1"/>
</dbReference>
<protein>
    <submittedName>
        <fullName evidence="10">TolC family protein</fullName>
    </submittedName>
</protein>
<comment type="caution">
    <text evidence="10">The sequence shown here is derived from an EMBL/GenBank/DDBJ whole genome shotgun (WGS) entry which is preliminary data.</text>
</comment>
<name>A0A6C2CN93_9RHOO</name>
<sequence>MTHWLLALVLAALPLMATAADNPADAADLPPRAQVLEVLSSSPLVRAAGSVIEAEEARSRRLAAGTHEWTVRLTDQRRTVRATPDGRFNEWNVGVERALRLPGKGELDRQLGAAGIASAQISRGDALHEASRMLLSGWFEWLRERAAAEQWSRQRDILARQAQVVGRRVELGDAPRLERLQADAALAQADAQLAQALGRAEVAAEQLRRLYPALSLPTQLADVAPPAVEPDAGNWVNAILEHNHELGVARSESARARIQATRADAERRPDPSVGVHMANDRGGEERIVGLTLSIPLPGEGRRADADMAVASAQASAHREAGVLRRVEAEAATVYRRATAAHAGWQSQKLAAEALGHSADLTERAWQLGEGSLTDTLAARRLAHEARLAARFAQLDASEARYRLLLDAHRLWPLDTDDDDDSHDHH</sequence>
<comment type="subcellular location">
    <subcellularLocation>
        <location evidence="1">Cell outer membrane</location>
    </subcellularLocation>
</comment>
<dbReference type="AlphaFoldDB" id="A0A6C2CN93"/>
<dbReference type="PANTHER" id="PTHR30026:SF20">
    <property type="entry name" value="OUTER MEMBRANE PROTEIN TOLC"/>
    <property type="match status" value="1"/>
</dbReference>
<dbReference type="InterPro" id="IPR051906">
    <property type="entry name" value="TolC-like"/>
</dbReference>
<evidence type="ECO:0000256" key="5">
    <source>
        <dbReference type="ARBA" id="ARBA00022692"/>
    </source>
</evidence>
<feature type="coiled-coil region" evidence="8">
    <location>
        <begin position="177"/>
        <end position="206"/>
    </location>
</feature>
<dbReference type="PANTHER" id="PTHR30026">
    <property type="entry name" value="OUTER MEMBRANE PROTEIN TOLC"/>
    <property type="match status" value="1"/>
</dbReference>